<dbReference type="Pfam" id="PF19327">
    <property type="entry name" value="Ap4A_phos_N"/>
    <property type="match status" value="1"/>
</dbReference>
<protein>
    <recommendedName>
        <fullName evidence="6">HIT domain-containing protein</fullName>
    </recommendedName>
</protein>
<evidence type="ECO:0000259" key="3">
    <source>
        <dbReference type="Pfam" id="PF19327"/>
    </source>
</evidence>
<feature type="active site" description="Nucleophile" evidence="1">
    <location>
        <position position="161"/>
    </location>
</feature>
<keyword evidence="5" id="KW-1185">Reference proteome</keyword>
<dbReference type="SUPFAM" id="SSF54197">
    <property type="entry name" value="HIT-like"/>
    <property type="match status" value="1"/>
</dbReference>
<dbReference type="GO" id="GO:0005524">
    <property type="term" value="F:ATP binding"/>
    <property type="evidence" value="ECO:0007669"/>
    <property type="project" value="InterPro"/>
</dbReference>
<dbReference type="GO" id="GO:0009117">
    <property type="term" value="P:nucleotide metabolic process"/>
    <property type="evidence" value="ECO:0007669"/>
    <property type="project" value="InterPro"/>
</dbReference>
<dbReference type="PANTHER" id="PTHR38420:SF1">
    <property type="entry name" value="PUTATIVE (AFU_ORTHOLOGUE AFUA_5G14690)-RELATED"/>
    <property type="match status" value="1"/>
</dbReference>
<dbReference type="InterPro" id="IPR009163">
    <property type="entry name" value="Ap4A_phos1/2"/>
</dbReference>
<name>A0A9Q3FLR6_9BASI</name>
<evidence type="ECO:0000256" key="1">
    <source>
        <dbReference type="PIRSR" id="PIRSR000846-1"/>
    </source>
</evidence>
<dbReference type="EMBL" id="AVOT02044551">
    <property type="protein sequence ID" value="MBW0539915.1"/>
    <property type="molecule type" value="Genomic_DNA"/>
</dbReference>
<sequence length="328" mass="36949">MAVNFINLLKSKFDDALKAQALLFINSEQRSLTSASGQKFQVRYAPSLATKPTRPQDQKCRDPFAPPYVRELFVCDWAIDESLSKDEDESYAVLLNKYCVVPRHFLLVTKAFQSQMLPPSPMDLFALDAILKQAHATEPENDWIAFYNCGPESGASQPHKHFQFLPVEKSQNPFGDLITSCSPEREDDAFSFPSLSFTHFAVLLPKSRLSSKSASSDSMEMELGRRFMTLLDLMILHLRHMSNKDTSVLRELSYNFVMTHSYMLLVPRSQENFGSSKISINSLGVGAGMILVKDQNQLDELMQMGIDQILAGVTFPILEKCIDPCSNE</sequence>
<evidence type="ECO:0000313" key="5">
    <source>
        <dbReference type="Proteomes" id="UP000765509"/>
    </source>
</evidence>
<proteinExistence type="predicted"/>
<dbReference type="OrthoDB" id="10267950at2759"/>
<dbReference type="Proteomes" id="UP000765509">
    <property type="component" value="Unassembled WGS sequence"/>
</dbReference>
<evidence type="ECO:0000259" key="2">
    <source>
        <dbReference type="Pfam" id="PF09830"/>
    </source>
</evidence>
<dbReference type="PANTHER" id="PTHR38420">
    <property type="entry name" value="AP-4-A PHOSPHORYLASE II"/>
    <property type="match status" value="1"/>
</dbReference>
<dbReference type="PIRSF" id="PIRSF000846">
    <property type="entry name" value="ATP_adenylyltr"/>
    <property type="match status" value="1"/>
</dbReference>
<reference evidence="4" key="1">
    <citation type="submission" date="2021-03" db="EMBL/GenBank/DDBJ databases">
        <title>Draft genome sequence of rust myrtle Austropuccinia psidii MF-1, a brazilian biotype.</title>
        <authorList>
            <person name="Quecine M.C."/>
            <person name="Pachon D.M.R."/>
            <person name="Bonatelli M.L."/>
            <person name="Correr F.H."/>
            <person name="Franceschini L.M."/>
            <person name="Leite T.F."/>
            <person name="Margarido G.R.A."/>
            <person name="Almeida C.A."/>
            <person name="Ferrarezi J.A."/>
            <person name="Labate C.A."/>
        </authorList>
    </citation>
    <scope>NUCLEOTIDE SEQUENCE</scope>
    <source>
        <strain evidence="4">MF-1</strain>
    </source>
</reference>
<gene>
    <name evidence="4" type="ORF">O181_079630</name>
</gene>
<dbReference type="InterPro" id="IPR036265">
    <property type="entry name" value="HIT-like_sf"/>
</dbReference>
<evidence type="ECO:0008006" key="6">
    <source>
        <dbReference type="Google" id="ProtNLM"/>
    </source>
</evidence>
<dbReference type="InterPro" id="IPR045759">
    <property type="entry name" value="Ap4A_phos1/2_N"/>
</dbReference>
<comment type="caution">
    <text evidence="4">The sequence shown here is derived from an EMBL/GenBank/DDBJ whole genome shotgun (WGS) entry which is preliminary data.</text>
</comment>
<dbReference type="GO" id="GO:0003877">
    <property type="term" value="F:ATP:ADP adenylyltransferase activity"/>
    <property type="evidence" value="ECO:0007669"/>
    <property type="project" value="InterPro"/>
</dbReference>
<feature type="domain" description="Ap4A phosphorylase 1/2 N-terminal" evidence="3">
    <location>
        <begin position="7"/>
        <end position="170"/>
    </location>
</feature>
<organism evidence="4 5">
    <name type="scientific">Austropuccinia psidii MF-1</name>
    <dbReference type="NCBI Taxonomy" id="1389203"/>
    <lineage>
        <taxon>Eukaryota</taxon>
        <taxon>Fungi</taxon>
        <taxon>Dikarya</taxon>
        <taxon>Basidiomycota</taxon>
        <taxon>Pucciniomycotina</taxon>
        <taxon>Pucciniomycetes</taxon>
        <taxon>Pucciniales</taxon>
        <taxon>Sphaerophragmiaceae</taxon>
        <taxon>Austropuccinia</taxon>
    </lineage>
</organism>
<dbReference type="InterPro" id="IPR019200">
    <property type="entry name" value="ATP_adenylylTrfase_C"/>
</dbReference>
<feature type="domain" description="ATP adenylyltransferase C-terminal" evidence="2">
    <location>
        <begin position="193"/>
        <end position="316"/>
    </location>
</feature>
<dbReference type="InterPro" id="IPR043171">
    <property type="entry name" value="Ap4A_phos1/2-like"/>
</dbReference>
<dbReference type="Gene3D" id="3.30.428.70">
    <property type="match status" value="1"/>
</dbReference>
<accession>A0A9Q3FLR6</accession>
<dbReference type="Pfam" id="PF09830">
    <property type="entry name" value="ATP_transf"/>
    <property type="match status" value="1"/>
</dbReference>
<dbReference type="AlphaFoldDB" id="A0A9Q3FLR6"/>
<evidence type="ECO:0000313" key="4">
    <source>
        <dbReference type="EMBL" id="MBW0539915.1"/>
    </source>
</evidence>